<sequence length="370" mass="42137">MLDTLELFAGIGGITYGLRGFAKPAAFVEWNEEAKNVLKRHKVPIFDDVTTFDATPFKDKVDMVSAGWPCTGFSTAGHGTGFSHEASGLFVEVVRVIKECQPNFVFLENSHVLAQTRFLKVVLSSLDELGYDARWMSCKSTCVGAIHERHRWFCLATKRGFVPPTLTSQVKHERFDWDFDEPAKQVPKNTEENKMMIRLAGNSVVPDQIRFVFKKLYSGFSSIVDTTSNDVEIIHWNPLLENNGFVGNIHQVKKQRISNGFCIDGRIHEKHVVITHRNPINKTLYPNPLPDNHKVKDLKNVVTNNVTKRFWSTPCHTDFRRTSPVVLTKRLLTNLPAQVRYVEDSVPGWRLSGEWCLWLMGYHKSYVTGS</sequence>
<dbReference type="SUPFAM" id="SSF53335">
    <property type="entry name" value="S-adenosyl-L-methionine-dependent methyltransferases"/>
    <property type="match status" value="1"/>
</dbReference>
<evidence type="ECO:0000313" key="5">
    <source>
        <dbReference type="EMBL" id="ABT14810.1"/>
    </source>
</evidence>
<dbReference type="InterPro" id="IPR029063">
    <property type="entry name" value="SAM-dependent_MTases_sf"/>
</dbReference>
<dbReference type="InterPro" id="IPR018117">
    <property type="entry name" value="C5_DNA_meth_AS"/>
</dbReference>
<keyword evidence="3 4" id="KW-0949">S-adenosyl-L-methionine</keyword>
<name>A7IWT6_PBCVN</name>
<dbReference type="Proteomes" id="UP000202419">
    <property type="component" value="Segment"/>
</dbReference>
<dbReference type="GO" id="GO:0008168">
    <property type="term" value="F:methyltransferase activity"/>
    <property type="evidence" value="ECO:0007669"/>
    <property type="project" value="UniProtKB-KW"/>
</dbReference>
<evidence type="ECO:0000313" key="6">
    <source>
        <dbReference type="Proteomes" id="UP000202419"/>
    </source>
</evidence>
<dbReference type="RefSeq" id="YP_001497607.1">
    <property type="nucleotide sequence ID" value="NC_009898.1"/>
</dbReference>
<dbReference type="REBASE" id="26196">
    <property type="entry name" value="M.CviQORF411P"/>
</dbReference>
<evidence type="ECO:0000256" key="2">
    <source>
        <dbReference type="ARBA" id="ARBA00022679"/>
    </source>
</evidence>
<comment type="similarity">
    <text evidence="4">Belongs to the class I-like SAM-binding methyltransferase superfamily. C5-methyltransferase family.</text>
</comment>
<dbReference type="PROSITE" id="PS51679">
    <property type="entry name" value="SAM_MT_C5"/>
    <property type="match status" value="1"/>
</dbReference>
<proteinExistence type="inferred from homology"/>
<dbReference type="PRINTS" id="PR00105">
    <property type="entry name" value="C5METTRFRASE"/>
</dbReference>
<dbReference type="PANTHER" id="PTHR46098">
    <property type="entry name" value="TRNA (CYTOSINE(38)-C(5))-METHYLTRANSFERASE"/>
    <property type="match status" value="1"/>
</dbReference>
<evidence type="ECO:0000256" key="3">
    <source>
        <dbReference type="ARBA" id="ARBA00022691"/>
    </source>
</evidence>
<evidence type="ECO:0000256" key="4">
    <source>
        <dbReference type="PROSITE-ProRule" id="PRU01016"/>
    </source>
</evidence>
<dbReference type="InterPro" id="IPR050750">
    <property type="entry name" value="C5-MTase"/>
</dbReference>
<dbReference type="PROSITE" id="PS00094">
    <property type="entry name" value="C5_MTASE_1"/>
    <property type="match status" value="1"/>
</dbReference>
<dbReference type="KEGG" id="vg:5659464"/>
<dbReference type="PANTHER" id="PTHR46098:SF1">
    <property type="entry name" value="TRNA (CYTOSINE(38)-C(5))-METHYLTRANSFERASE"/>
    <property type="match status" value="1"/>
</dbReference>
<dbReference type="Pfam" id="PF00145">
    <property type="entry name" value="DNA_methylase"/>
    <property type="match status" value="1"/>
</dbReference>
<dbReference type="OrthoDB" id="8328at10239"/>
<protein>
    <submittedName>
        <fullName evidence="5">Uncharacterized protein B411L</fullName>
    </submittedName>
</protein>
<reference evidence="5 6" key="1">
    <citation type="journal article" date="2007" name="Virology">
        <title>Sequence and annotation of the 369-kb NY-2A and the 345-kb AR158 viruses that infect Chlorella NC64A.</title>
        <authorList>
            <person name="Fitzgerald L.A."/>
            <person name="Graves M.V."/>
            <person name="Li X."/>
            <person name="Feldblyum T."/>
            <person name="Nierman W.C."/>
            <person name="Van Etten J.L."/>
        </authorList>
    </citation>
    <scope>NUCLEOTIDE SEQUENCE [LARGE SCALE GENOMIC DNA]</scope>
    <source>
        <strain evidence="5 6">NY-2A</strain>
    </source>
</reference>
<feature type="active site" evidence="4">
    <location>
        <position position="70"/>
    </location>
</feature>
<dbReference type="GO" id="GO:0032259">
    <property type="term" value="P:methylation"/>
    <property type="evidence" value="ECO:0007669"/>
    <property type="project" value="UniProtKB-KW"/>
</dbReference>
<organismHost>
    <name type="scientific">Chlorella</name>
    <dbReference type="NCBI Taxonomy" id="3071"/>
</organismHost>
<dbReference type="GeneID" id="5659464"/>
<evidence type="ECO:0000256" key="1">
    <source>
        <dbReference type="ARBA" id="ARBA00022603"/>
    </source>
</evidence>
<organism evidence="5 6">
    <name type="scientific">Paramecium bursaria Chlorella virus NY2A</name>
    <name type="common">PBCV-NY2A</name>
    <dbReference type="NCBI Taxonomy" id="46021"/>
    <lineage>
        <taxon>Viruses</taxon>
        <taxon>Varidnaviria</taxon>
        <taxon>Bamfordvirae</taxon>
        <taxon>Nucleocytoviricota</taxon>
        <taxon>Megaviricetes</taxon>
        <taxon>Algavirales</taxon>
        <taxon>Phycodnaviridae</taxon>
        <taxon>Chlorovirus</taxon>
        <taxon>Chlorovirus americanus</taxon>
    </lineage>
</organism>
<keyword evidence="2 4" id="KW-0808">Transferase</keyword>
<dbReference type="InterPro" id="IPR001525">
    <property type="entry name" value="C5_MeTfrase"/>
</dbReference>
<dbReference type="Gene3D" id="3.40.50.150">
    <property type="entry name" value="Vaccinia Virus protein VP39"/>
    <property type="match status" value="1"/>
</dbReference>
<accession>A7IWT6</accession>
<keyword evidence="6" id="KW-1185">Reference proteome</keyword>
<dbReference type="EMBL" id="DQ491002">
    <property type="protein sequence ID" value="ABT14810.1"/>
    <property type="molecule type" value="Genomic_DNA"/>
</dbReference>
<gene>
    <name evidence="5" type="primary">B411L</name>
    <name evidence="5" type="ORF">NY2A_B411L</name>
</gene>
<keyword evidence="1 4" id="KW-0489">Methyltransferase</keyword>